<reference evidence="1 2" key="1">
    <citation type="submission" date="2023-03" db="EMBL/GenBank/DDBJ databases">
        <title>WGS of Methanotrichaceae archaeon Mx.</title>
        <authorList>
            <person name="Sorokin D.Y."/>
            <person name="Merkel A.Y."/>
        </authorList>
    </citation>
    <scope>NUCLEOTIDE SEQUENCE [LARGE SCALE GENOMIC DNA]</scope>
    <source>
        <strain evidence="1 2">Mx</strain>
    </source>
</reference>
<dbReference type="Gene3D" id="3.40.50.1980">
    <property type="entry name" value="Nitrogenase molybdenum iron protein domain"/>
    <property type="match status" value="1"/>
</dbReference>
<evidence type="ECO:0000313" key="2">
    <source>
        <dbReference type="Proteomes" id="UP001220010"/>
    </source>
</evidence>
<dbReference type="InterPro" id="IPR050902">
    <property type="entry name" value="ABC_Transporter_SBP"/>
</dbReference>
<dbReference type="EMBL" id="JARFPK010000005">
    <property type="protein sequence ID" value="MDF0589920.1"/>
    <property type="molecule type" value="Genomic_DNA"/>
</dbReference>
<accession>A0ABT5X5E9</accession>
<evidence type="ECO:0008006" key="3">
    <source>
        <dbReference type="Google" id="ProtNLM"/>
    </source>
</evidence>
<comment type="caution">
    <text evidence="1">The sequence shown here is derived from an EMBL/GenBank/DDBJ whole genome shotgun (WGS) entry which is preliminary data.</text>
</comment>
<proteinExistence type="predicted"/>
<sequence length="105" mass="12024">MAGWLRPYDDEDDSHLRACSDQIKKKTLPGFDAVDAVKNDRVYIITNDYAITPNYPSALLLLAKWFYPDIFDDLNPSEAHLEYLDLMGISKEVANKNTYYYPAVA</sequence>
<protein>
    <recommendedName>
        <fullName evidence="3">Fe/B12 periplasmic-binding domain-containing protein</fullName>
    </recommendedName>
</protein>
<dbReference type="PANTHER" id="PTHR30535">
    <property type="entry name" value="VITAMIN B12-BINDING PROTEIN"/>
    <property type="match status" value="1"/>
</dbReference>
<name>A0ABT5X5E9_9EURY</name>
<dbReference type="RefSeq" id="WP_316965680.1">
    <property type="nucleotide sequence ID" value="NZ_JARFPK010000005.1"/>
</dbReference>
<gene>
    <name evidence="1" type="ORF">P0O15_01835</name>
</gene>
<dbReference type="SUPFAM" id="SSF53807">
    <property type="entry name" value="Helical backbone' metal receptor"/>
    <property type="match status" value="1"/>
</dbReference>
<organism evidence="1 2">
    <name type="scientific">Candidatus Methanocrinis natronophilus</name>
    <dbReference type="NCBI Taxonomy" id="3033396"/>
    <lineage>
        <taxon>Archaea</taxon>
        <taxon>Methanobacteriati</taxon>
        <taxon>Methanobacteriota</taxon>
        <taxon>Stenosarchaea group</taxon>
        <taxon>Methanomicrobia</taxon>
        <taxon>Methanotrichales</taxon>
        <taxon>Methanotrichaceae</taxon>
        <taxon>Methanocrinis</taxon>
    </lineage>
</organism>
<keyword evidence="2" id="KW-1185">Reference proteome</keyword>
<dbReference type="PANTHER" id="PTHR30535:SF34">
    <property type="entry name" value="MOLYBDATE-BINDING PROTEIN MOLA"/>
    <property type="match status" value="1"/>
</dbReference>
<evidence type="ECO:0000313" key="1">
    <source>
        <dbReference type="EMBL" id="MDF0589920.1"/>
    </source>
</evidence>
<dbReference type="Proteomes" id="UP001220010">
    <property type="component" value="Unassembled WGS sequence"/>
</dbReference>